<accession>A0A1V6QF03</accession>
<dbReference type="Proteomes" id="UP000191672">
    <property type="component" value="Unassembled WGS sequence"/>
</dbReference>
<proteinExistence type="predicted"/>
<reference evidence="2" key="1">
    <citation type="journal article" date="2017" name="Nat. Microbiol.">
        <title>Global analysis of biosynthetic gene clusters reveals vast potential of secondary metabolite production in Penicillium species.</title>
        <authorList>
            <person name="Nielsen J.C."/>
            <person name="Grijseels S."/>
            <person name="Prigent S."/>
            <person name="Ji B."/>
            <person name="Dainat J."/>
            <person name="Nielsen K.F."/>
            <person name="Frisvad J.C."/>
            <person name="Workman M."/>
            <person name="Nielsen J."/>
        </authorList>
    </citation>
    <scope>NUCLEOTIDE SEQUENCE [LARGE SCALE GENOMIC DNA]</scope>
    <source>
        <strain evidence="2">IBT 31811</strain>
    </source>
</reference>
<evidence type="ECO:0000313" key="2">
    <source>
        <dbReference type="Proteomes" id="UP000191672"/>
    </source>
</evidence>
<protein>
    <submittedName>
        <fullName evidence="1">Uncharacterized protein</fullName>
    </submittedName>
</protein>
<keyword evidence="2" id="KW-1185">Reference proteome</keyword>
<comment type="caution">
    <text evidence="1">The sequence shown here is derived from an EMBL/GenBank/DDBJ whole genome shotgun (WGS) entry which is preliminary data.</text>
</comment>
<dbReference type="AlphaFoldDB" id="A0A1V6QF03"/>
<gene>
    <name evidence="1" type="ORF">PENANT_c005G03477</name>
</gene>
<evidence type="ECO:0000313" key="1">
    <source>
        <dbReference type="EMBL" id="OQD87784.1"/>
    </source>
</evidence>
<organism evidence="1 2">
    <name type="scientific">Penicillium antarcticum</name>
    <dbReference type="NCBI Taxonomy" id="416450"/>
    <lineage>
        <taxon>Eukaryota</taxon>
        <taxon>Fungi</taxon>
        <taxon>Dikarya</taxon>
        <taxon>Ascomycota</taxon>
        <taxon>Pezizomycotina</taxon>
        <taxon>Eurotiomycetes</taxon>
        <taxon>Eurotiomycetidae</taxon>
        <taxon>Eurotiales</taxon>
        <taxon>Aspergillaceae</taxon>
        <taxon>Penicillium</taxon>
    </lineage>
</organism>
<sequence length="224" mass="25758">MPPATLQFNRQTQHEIKATACNYDPSILNAKATYDGGRLAPITVFIAKLDEEQSNPSIYIEQRVFQSGREKIIIHELQFRGKVQVEKEYIFKGCGDEDLHLGKRDLRLRIQTLEEEVFEGYMRRASYYGYDTKDCIWLNKHTVSSGLAHTVQRYDGSTPYRISFNADDLKILRDAKLKGPNSTNDPFYEGLELLRIRFKGQGEPTEDNGHKGDLDLRVMYKTAS</sequence>
<dbReference type="EMBL" id="MDYN01000005">
    <property type="protein sequence ID" value="OQD87784.1"/>
    <property type="molecule type" value="Genomic_DNA"/>
</dbReference>
<name>A0A1V6QF03_9EURO</name>